<sequence length="97" mass="10567">MAPAVIEVTYDLHPPEGTPLSGLEPTKTHQFALSSSTTNAKDYYGALRAAVLDAKTTLGEELTAWRDAVGTREQGKESKKQTQGEEEEDEGEDVDEE</sequence>
<name>A0A1X6NDS6_9APHY</name>
<feature type="region of interest" description="Disordered" evidence="1">
    <location>
        <begin position="1"/>
        <end position="25"/>
    </location>
</feature>
<feature type="region of interest" description="Disordered" evidence="1">
    <location>
        <begin position="66"/>
        <end position="97"/>
    </location>
</feature>
<dbReference type="AlphaFoldDB" id="A0A1X6NDS6"/>
<evidence type="ECO:0008006" key="4">
    <source>
        <dbReference type="Google" id="ProtNLM"/>
    </source>
</evidence>
<evidence type="ECO:0000256" key="1">
    <source>
        <dbReference type="SAM" id="MobiDB-lite"/>
    </source>
</evidence>
<feature type="compositionally biased region" description="Basic and acidic residues" evidence="1">
    <location>
        <begin position="69"/>
        <end position="83"/>
    </location>
</feature>
<dbReference type="RefSeq" id="XP_024343583.1">
    <property type="nucleotide sequence ID" value="XM_024483630.1"/>
</dbReference>
<dbReference type="EMBL" id="KZ110591">
    <property type="protein sequence ID" value="OSX66789.1"/>
    <property type="molecule type" value="Genomic_DNA"/>
</dbReference>
<gene>
    <name evidence="2" type="ORF">POSPLADRAFT_1127461</name>
</gene>
<organism evidence="2 3">
    <name type="scientific">Postia placenta MAD-698-R-SB12</name>
    <dbReference type="NCBI Taxonomy" id="670580"/>
    <lineage>
        <taxon>Eukaryota</taxon>
        <taxon>Fungi</taxon>
        <taxon>Dikarya</taxon>
        <taxon>Basidiomycota</taxon>
        <taxon>Agaricomycotina</taxon>
        <taxon>Agaricomycetes</taxon>
        <taxon>Polyporales</taxon>
        <taxon>Adustoporiaceae</taxon>
        <taxon>Rhodonia</taxon>
    </lineage>
</organism>
<feature type="compositionally biased region" description="Acidic residues" evidence="1">
    <location>
        <begin position="84"/>
        <end position="97"/>
    </location>
</feature>
<evidence type="ECO:0000313" key="3">
    <source>
        <dbReference type="Proteomes" id="UP000194127"/>
    </source>
</evidence>
<reference evidence="2 3" key="1">
    <citation type="submission" date="2017-04" db="EMBL/GenBank/DDBJ databases">
        <title>Genome Sequence of the Model Brown-Rot Fungus Postia placenta SB12.</title>
        <authorList>
            <consortium name="DOE Joint Genome Institute"/>
            <person name="Gaskell J."/>
            <person name="Kersten P."/>
            <person name="Larrondo L.F."/>
            <person name="Canessa P."/>
            <person name="Martinez D."/>
            <person name="Hibbett D."/>
            <person name="Schmoll M."/>
            <person name="Kubicek C.P."/>
            <person name="Martinez A.T."/>
            <person name="Yadav J."/>
            <person name="Master E."/>
            <person name="Magnuson J.K."/>
            <person name="James T."/>
            <person name="Yaver D."/>
            <person name="Berka R."/>
            <person name="Labutti K."/>
            <person name="Lipzen A."/>
            <person name="Aerts A."/>
            <person name="Barry K."/>
            <person name="Henrissat B."/>
            <person name="Blanchette R."/>
            <person name="Grigoriev I."/>
            <person name="Cullen D."/>
        </authorList>
    </citation>
    <scope>NUCLEOTIDE SEQUENCE [LARGE SCALE GENOMIC DNA]</scope>
    <source>
        <strain evidence="2 3">MAD-698-R-SB12</strain>
    </source>
</reference>
<dbReference type="GeneID" id="36328579"/>
<keyword evidence="3" id="KW-1185">Reference proteome</keyword>
<proteinExistence type="predicted"/>
<accession>A0A1X6NDS6</accession>
<dbReference type="OrthoDB" id="2553859at2759"/>
<protein>
    <recommendedName>
        <fullName evidence="4">EKC/KEOPS complex subunit GON7</fullName>
    </recommendedName>
</protein>
<evidence type="ECO:0000313" key="2">
    <source>
        <dbReference type="EMBL" id="OSX66789.1"/>
    </source>
</evidence>
<dbReference type="Proteomes" id="UP000194127">
    <property type="component" value="Unassembled WGS sequence"/>
</dbReference>